<dbReference type="EC" id="3.1.3.16" evidence="11"/>
<dbReference type="SUPFAM" id="SSF81606">
    <property type="entry name" value="PP2C-like"/>
    <property type="match status" value="1"/>
</dbReference>
<evidence type="ECO:0000256" key="1">
    <source>
        <dbReference type="ARBA" id="ARBA00001936"/>
    </source>
</evidence>
<dbReference type="FunFam" id="3.60.40.10:FF:000009">
    <property type="entry name" value="Blast:Protein phosphatase PTC7 homolog"/>
    <property type="match status" value="1"/>
</dbReference>
<dbReference type="InterPro" id="IPR039123">
    <property type="entry name" value="PPTC7"/>
</dbReference>
<comment type="similarity">
    <text evidence="3 11">Belongs to the PP2C family.</text>
</comment>
<keyword evidence="4 11" id="KW-0479">Metal-binding</keyword>
<comment type="cofactor">
    <cofactor evidence="2 11">
        <name>Mg(2+)</name>
        <dbReference type="ChEBI" id="CHEBI:18420"/>
    </cofactor>
</comment>
<comment type="catalytic activity">
    <reaction evidence="10 11">
        <text>O-phospho-L-threonyl-[protein] + H2O = L-threonyl-[protein] + phosphate</text>
        <dbReference type="Rhea" id="RHEA:47004"/>
        <dbReference type="Rhea" id="RHEA-COMP:11060"/>
        <dbReference type="Rhea" id="RHEA-COMP:11605"/>
        <dbReference type="ChEBI" id="CHEBI:15377"/>
        <dbReference type="ChEBI" id="CHEBI:30013"/>
        <dbReference type="ChEBI" id="CHEBI:43474"/>
        <dbReference type="ChEBI" id="CHEBI:61977"/>
        <dbReference type="EC" id="3.1.3.16"/>
    </reaction>
</comment>
<evidence type="ECO:0000256" key="5">
    <source>
        <dbReference type="ARBA" id="ARBA00022801"/>
    </source>
</evidence>
<comment type="catalytic activity">
    <reaction evidence="9 11">
        <text>O-phospho-L-seryl-[protein] + H2O = L-seryl-[protein] + phosphate</text>
        <dbReference type="Rhea" id="RHEA:20629"/>
        <dbReference type="Rhea" id="RHEA-COMP:9863"/>
        <dbReference type="Rhea" id="RHEA-COMP:11604"/>
        <dbReference type="ChEBI" id="CHEBI:15377"/>
        <dbReference type="ChEBI" id="CHEBI:29999"/>
        <dbReference type="ChEBI" id="CHEBI:43474"/>
        <dbReference type="ChEBI" id="CHEBI:83421"/>
        <dbReference type="EC" id="3.1.3.16"/>
    </reaction>
</comment>
<sequence>MQSIYWTGRLLSRAIWNGISNYTACADPNVNKRREASFISAVCGFPKDFARGRIRKGQFGDDAWFSAKFKTVEVIGVADGVGGWRHYGIDPGEFSSFLMRTCERLVSMGRFTPSEPAGLLARSYYELLESKQPILENRKLCSGNSSSYVVVSGSSTACVIVLNKETSSIYAANIGDSGFVVVRKGEVVHRSSEQQHYFNTPFQLSLPPPGHSGLVLSDSPESADTSSFGVEDGDVILLATDGVFDNVPDQLLITEMRKVQGERDPTKIQGVANSIAWMARSLAFDGAFMSPFAQSARENGIDTI</sequence>
<dbReference type="PROSITE" id="PS51746">
    <property type="entry name" value="PPM_2"/>
    <property type="match status" value="1"/>
</dbReference>
<evidence type="ECO:0000256" key="11">
    <source>
        <dbReference type="RuleBase" id="RU366020"/>
    </source>
</evidence>
<evidence type="ECO:0000256" key="7">
    <source>
        <dbReference type="ARBA" id="ARBA00022912"/>
    </source>
</evidence>
<evidence type="ECO:0000313" key="14">
    <source>
        <dbReference type="Proteomes" id="UP000752696"/>
    </source>
</evidence>
<keyword evidence="7 11" id="KW-0904">Protein phosphatase</keyword>
<feature type="domain" description="PPM-type phosphatase" evidence="12">
    <location>
        <begin position="42"/>
        <end position="304"/>
    </location>
</feature>
<organism evidence="13 14">
    <name type="scientific">Heterotrigona itama</name>
    <dbReference type="NCBI Taxonomy" id="395501"/>
    <lineage>
        <taxon>Eukaryota</taxon>
        <taxon>Metazoa</taxon>
        <taxon>Ecdysozoa</taxon>
        <taxon>Arthropoda</taxon>
        <taxon>Hexapoda</taxon>
        <taxon>Insecta</taxon>
        <taxon>Pterygota</taxon>
        <taxon>Neoptera</taxon>
        <taxon>Endopterygota</taxon>
        <taxon>Hymenoptera</taxon>
        <taxon>Apocrita</taxon>
        <taxon>Aculeata</taxon>
        <taxon>Apoidea</taxon>
        <taxon>Anthophila</taxon>
        <taxon>Apidae</taxon>
        <taxon>Heterotrigona</taxon>
    </lineage>
</organism>
<gene>
    <name evidence="13" type="ORF">MHI_LOCUS295220</name>
</gene>
<comment type="caution">
    <text evidence="13">The sequence shown here is derived from an EMBL/GenBank/DDBJ whole genome shotgun (WGS) entry which is preliminary data.</text>
</comment>
<proteinExistence type="inferred from homology"/>
<feature type="non-terminal residue" evidence="13">
    <location>
        <position position="304"/>
    </location>
</feature>
<dbReference type="Pfam" id="PF13672">
    <property type="entry name" value="PP2C_2"/>
    <property type="match status" value="1"/>
</dbReference>
<dbReference type="GO" id="GO:0005739">
    <property type="term" value="C:mitochondrion"/>
    <property type="evidence" value="ECO:0007669"/>
    <property type="project" value="TreeGrafter"/>
</dbReference>
<dbReference type="Gene3D" id="3.60.40.10">
    <property type="entry name" value="PPM-type phosphatase domain"/>
    <property type="match status" value="1"/>
</dbReference>
<dbReference type="OrthoDB" id="60843at2759"/>
<dbReference type="PANTHER" id="PTHR12320">
    <property type="entry name" value="PROTEIN PHOSPHATASE 2C"/>
    <property type="match status" value="1"/>
</dbReference>
<dbReference type="AlphaFoldDB" id="A0A6V7H2Z2"/>
<dbReference type="GO" id="GO:0046872">
    <property type="term" value="F:metal ion binding"/>
    <property type="evidence" value="ECO:0007669"/>
    <property type="project" value="UniProtKB-UniRule"/>
</dbReference>
<dbReference type="SMART" id="SM00331">
    <property type="entry name" value="PP2C_SIG"/>
    <property type="match status" value="1"/>
</dbReference>
<keyword evidence="6 11" id="KW-0460">Magnesium</keyword>
<evidence type="ECO:0000256" key="10">
    <source>
        <dbReference type="ARBA" id="ARBA00048336"/>
    </source>
</evidence>
<accession>A0A6V7H2Z2</accession>
<evidence type="ECO:0000256" key="8">
    <source>
        <dbReference type="ARBA" id="ARBA00023211"/>
    </source>
</evidence>
<keyword evidence="8 11" id="KW-0464">Manganese</keyword>
<dbReference type="Proteomes" id="UP000752696">
    <property type="component" value="Unassembled WGS sequence"/>
</dbReference>
<dbReference type="GO" id="GO:0004722">
    <property type="term" value="F:protein serine/threonine phosphatase activity"/>
    <property type="evidence" value="ECO:0007669"/>
    <property type="project" value="UniProtKB-EC"/>
</dbReference>
<evidence type="ECO:0000256" key="6">
    <source>
        <dbReference type="ARBA" id="ARBA00022842"/>
    </source>
</evidence>
<dbReference type="InterPro" id="IPR001932">
    <property type="entry name" value="PPM-type_phosphatase-like_dom"/>
</dbReference>
<evidence type="ECO:0000259" key="12">
    <source>
        <dbReference type="PROSITE" id="PS51746"/>
    </source>
</evidence>
<evidence type="ECO:0000256" key="4">
    <source>
        <dbReference type="ARBA" id="ARBA00022723"/>
    </source>
</evidence>
<dbReference type="PANTHER" id="PTHR12320:SF1">
    <property type="entry name" value="PROTEIN PHOSPHATASE PTC7 HOMOLOG"/>
    <property type="match status" value="1"/>
</dbReference>
<comment type="cofactor">
    <cofactor evidence="1 11">
        <name>Mn(2+)</name>
        <dbReference type="ChEBI" id="CHEBI:29035"/>
    </cofactor>
</comment>
<evidence type="ECO:0000256" key="2">
    <source>
        <dbReference type="ARBA" id="ARBA00001946"/>
    </source>
</evidence>
<keyword evidence="5 11" id="KW-0378">Hydrolase</keyword>
<dbReference type="EMBL" id="CAJDYZ010005277">
    <property type="protein sequence ID" value="CAD1472373.1"/>
    <property type="molecule type" value="Genomic_DNA"/>
</dbReference>
<name>A0A6V7H2Z2_9HYME</name>
<evidence type="ECO:0000313" key="13">
    <source>
        <dbReference type="EMBL" id="CAD1472373.1"/>
    </source>
</evidence>
<protein>
    <recommendedName>
        <fullName evidence="11">Protein phosphatase</fullName>
        <ecNumber evidence="11">3.1.3.16</ecNumber>
    </recommendedName>
</protein>
<dbReference type="InterPro" id="IPR036457">
    <property type="entry name" value="PPM-type-like_dom_sf"/>
</dbReference>
<dbReference type="SMART" id="SM00332">
    <property type="entry name" value="PP2Cc"/>
    <property type="match status" value="1"/>
</dbReference>
<reference evidence="13" key="1">
    <citation type="submission" date="2020-07" db="EMBL/GenBank/DDBJ databases">
        <authorList>
            <person name="Nazaruddin N."/>
        </authorList>
    </citation>
    <scope>NUCLEOTIDE SEQUENCE</scope>
</reference>
<evidence type="ECO:0000256" key="3">
    <source>
        <dbReference type="ARBA" id="ARBA00006702"/>
    </source>
</evidence>
<evidence type="ECO:0000256" key="9">
    <source>
        <dbReference type="ARBA" id="ARBA00047761"/>
    </source>
</evidence>
<keyword evidence="14" id="KW-1185">Reference proteome</keyword>